<evidence type="ECO:0000256" key="3">
    <source>
        <dbReference type="ARBA" id="ARBA00022898"/>
    </source>
</evidence>
<evidence type="ECO:0000313" key="7">
    <source>
        <dbReference type="EMBL" id="KIW44774.1"/>
    </source>
</evidence>
<dbReference type="InterPro" id="IPR002129">
    <property type="entry name" value="PyrdxlP-dep_de-COase"/>
</dbReference>
<dbReference type="VEuPathDB" id="FungiDB:PV06_03222"/>
<dbReference type="Gene3D" id="3.90.1150.10">
    <property type="entry name" value="Aspartate Aminotransferase, domain 1"/>
    <property type="match status" value="1"/>
</dbReference>
<keyword evidence="4 6" id="KW-0456">Lyase</keyword>
<evidence type="ECO:0000256" key="5">
    <source>
        <dbReference type="PIRSR" id="PIRSR602129-50"/>
    </source>
</evidence>
<dbReference type="PANTHER" id="PTHR11999:SF165">
    <property type="entry name" value="DECARBOXYLASE, PUTATIVE (AFU_ORTHOLOGUE AFUA_2G04980)-RELATED"/>
    <property type="match status" value="1"/>
</dbReference>
<dbReference type="InterPro" id="IPR015424">
    <property type="entry name" value="PyrdxlP-dep_Trfase"/>
</dbReference>
<accession>A0A0D2E9W8</accession>
<evidence type="ECO:0000256" key="6">
    <source>
        <dbReference type="RuleBase" id="RU000382"/>
    </source>
</evidence>
<keyword evidence="3 5" id="KW-0663">Pyridoxal phosphate</keyword>
<evidence type="ECO:0008006" key="9">
    <source>
        <dbReference type="Google" id="ProtNLM"/>
    </source>
</evidence>
<dbReference type="InterPro" id="IPR015422">
    <property type="entry name" value="PyrdxlP-dep_Trfase_small"/>
</dbReference>
<dbReference type="EMBL" id="KN847334">
    <property type="protein sequence ID" value="KIW44774.1"/>
    <property type="molecule type" value="Genomic_DNA"/>
</dbReference>
<sequence>MDQSISITDVITALQQIVSDPNLPTSQVQSRDASSATPGLILPRDTPGLDQIQAQSNISKPLAAFAKSNPGPGSLQSLAGHLTRTILPNLNLASLSPNYYGFVIGGATPAALLGDFLASIYDQNVHVHLPAETISTTVEAATLNLLVQLFRLPREDWALAHPGRGNGGGIFTTGATASNTLGLALGREYVVRKALMKSAGAGTIESADQSVGECGLAELLIKAGRTKIQVLSTLPHSSIAKAASVVGIGRRNVVSVAVEDDPLRIDMDRLRHEASRPEVLNILAISAGEVNTGRFATDSGSTMRELRDICDEYGVWMHVDGAFGLFGRVLLQSARDDAETYNEIIRGVEGLELADSITGDCHKLLNVPYDCGVFFTRHKRLSEDVFGNPGAAYLKAGSGDGVQSPLNIGLENSRGFRALPVYCTLLNYGREGYVDMLKRQIDLARRVVRWLANDSRFEVLGPRKPHGETETSLTVDEMVAKTFMIVLFRPRDDEVNKNFVKDVNATGKIYISGTAWEGKPAARIAVSNWQADVQRDGDLIEAVLDQVAGKVS</sequence>
<dbReference type="Proteomes" id="UP000053342">
    <property type="component" value="Unassembled WGS sequence"/>
</dbReference>
<dbReference type="SUPFAM" id="SSF53383">
    <property type="entry name" value="PLP-dependent transferases"/>
    <property type="match status" value="1"/>
</dbReference>
<dbReference type="GO" id="GO:0019752">
    <property type="term" value="P:carboxylic acid metabolic process"/>
    <property type="evidence" value="ECO:0007669"/>
    <property type="project" value="InterPro"/>
</dbReference>
<dbReference type="GeneID" id="27355296"/>
<dbReference type="GO" id="GO:0005737">
    <property type="term" value="C:cytoplasm"/>
    <property type="evidence" value="ECO:0007669"/>
    <property type="project" value="TreeGrafter"/>
</dbReference>
<dbReference type="InterPro" id="IPR010977">
    <property type="entry name" value="Aromatic_deC"/>
</dbReference>
<dbReference type="InterPro" id="IPR015421">
    <property type="entry name" value="PyrdxlP-dep_Trfase_major"/>
</dbReference>
<comment type="cofactor">
    <cofactor evidence="1 5 6">
        <name>pyridoxal 5'-phosphate</name>
        <dbReference type="ChEBI" id="CHEBI:597326"/>
    </cofactor>
</comment>
<gene>
    <name evidence="7" type="ORF">PV06_03222</name>
</gene>
<dbReference type="Gene3D" id="3.40.640.10">
    <property type="entry name" value="Type I PLP-dependent aspartate aminotransferase-like (Major domain)"/>
    <property type="match status" value="1"/>
</dbReference>
<protein>
    <recommendedName>
        <fullName evidence="9">Tyrosine decarboxylase</fullName>
    </recommendedName>
</protein>
<dbReference type="GO" id="GO:0030170">
    <property type="term" value="F:pyridoxal phosphate binding"/>
    <property type="evidence" value="ECO:0007669"/>
    <property type="project" value="InterPro"/>
</dbReference>
<keyword evidence="8" id="KW-1185">Reference proteome</keyword>
<evidence type="ECO:0000313" key="8">
    <source>
        <dbReference type="Proteomes" id="UP000053342"/>
    </source>
</evidence>
<feature type="modified residue" description="N6-(pyridoxal phosphate)lysine" evidence="5">
    <location>
        <position position="363"/>
    </location>
</feature>
<organism evidence="7 8">
    <name type="scientific">Exophiala oligosperma</name>
    <dbReference type="NCBI Taxonomy" id="215243"/>
    <lineage>
        <taxon>Eukaryota</taxon>
        <taxon>Fungi</taxon>
        <taxon>Dikarya</taxon>
        <taxon>Ascomycota</taxon>
        <taxon>Pezizomycotina</taxon>
        <taxon>Eurotiomycetes</taxon>
        <taxon>Chaetothyriomycetidae</taxon>
        <taxon>Chaetothyriales</taxon>
        <taxon>Herpotrichiellaceae</taxon>
        <taxon>Exophiala</taxon>
    </lineage>
</organism>
<comment type="similarity">
    <text evidence="2 6">Belongs to the group II decarboxylase family.</text>
</comment>
<dbReference type="AlphaFoldDB" id="A0A0D2E9W8"/>
<proteinExistence type="inferred from homology"/>
<reference evidence="7 8" key="1">
    <citation type="submission" date="2015-01" db="EMBL/GenBank/DDBJ databases">
        <title>The Genome Sequence of Exophiala oligosperma CBS72588.</title>
        <authorList>
            <consortium name="The Broad Institute Genomics Platform"/>
            <person name="Cuomo C."/>
            <person name="de Hoog S."/>
            <person name="Gorbushina A."/>
            <person name="Stielow B."/>
            <person name="Teixiera M."/>
            <person name="Abouelleil A."/>
            <person name="Chapman S.B."/>
            <person name="Priest M."/>
            <person name="Young S.K."/>
            <person name="Wortman J."/>
            <person name="Nusbaum C."/>
            <person name="Birren B."/>
        </authorList>
    </citation>
    <scope>NUCLEOTIDE SEQUENCE [LARGE SCALE GENOMIC DNA]</scope>
    <source>
        <strain evidence="7 8">CBS 72588</strain>
    </source>
</reference>
<evidence type="ECO:0000256" key="2">
    <source>
        <dbReference type="ARBA" id="ARBA00009533"/>
    </source>
</evidence>
<evidence type="ECO:0000256" key="1">
    <source>
        <dbReference type="ARBA" id="ARBA00001933"/>
    </source>
</evidence>
<dbReference type="PANTHER" id="PTHR11999">
    <property type="entry name" value="GROUP II PYRIDOXAL-5-PHOSPHATE DECARBOXYLASE"/>
    <property type="match status" value="1"/>
</dbReference>
<evidence type="ECO:0000256" key="4">
    <source>
        <dbReference type="ARBA" id="ARBA00023239"/>
    </source>
</evidence>
<dbReference type="GO" id="GO:0016831">
    <property type="term" value="F:carboxy-lyase activity"/>
    <property type="evidence" value="ECO:0007669"/>
    <property type="project" value="TreeGrafter"/>
</dbReference>
<dbReference type="OrthoDB" id="2161780at2759"/>
<dbReference type="HOGENOM" id="CLU_011856_6_2_1"/>
<name>A0A0D2E9W8_9EURO</name>
<dbReference type="RefSeq" id="XP_016264990.1">
    <property type="nucleotide sequence ID" value="XM_016403985.1"/>
</dbReference>
<dbReference type="Pfam" id="PF00282">
    <property type="entry name" value="Pyridoxal_deC"/>
    <property type="match status" value="1"/>
</dbReference>
<dbReference type="STRING" id="215243.A0A0D2E9W8"/>